<reference evidence="2 3" key="1">
    <citation type="submission" date="2020-07" db="EMBL/GenBank/DDBJ databases">
        <title>Comparative genomics of pyrophilous fungi reveals a link between fire events and developmental genes.</title>
        <authorList>
            <consortium name="DOE Joint Genome Institute"/>
            <person name="Steindorff A.S."/>
            <person name="Carver A."/>
            <person name="Calhoun S."/>
            <person name="Stillman K."/>
            <person name="Liu H."/>
            <person name="Lipzen A."/>
            <person name="Pangilinan J."/>
            <person name="Labutti K."/>
            <person name="Bruns T.D."/>
            <person name="Grigoriev I.V."/>
        </authorList>
    </citation>
    <scope>NUCLEOTIDE SEQUENCE [LARGE SCALE GENOMIC DNA]</scope>
    <source>
        <strain evidence="2 3">CBS 144469</strain>
    </source>
</reference>
<dbReference type="Proteomes" id="UP000521943">
    <property type="component" value="Unassembled WGS sequence"/>
</dbReference>
<dbReference type="EMBL" id="JACGCI010000141">
    <property type="protein sequence ID" value="KAF6743573.1"/>
    <property type="molecule type" value="Genomic_DNA"/>
</dbReference>
<keyword evidence="3" id="KW-1185">Reference proteome</keyword>
<dbReference type="AlphaFoldDB" id="A0A8H6HCY3"/>
<name>A0A8H6HCY3_9AGAR</name>
<evidence type="ECO:0000313" key="3">
    <source>
        <dbReference type="Proteomes" id="UP000521943"/>
    </source>
</evidence>
<proteinExistence type="predicted"/>
<organism evidence="2 3">
    <name type="scientific">Ephemerocybe angulata</name>
    <dbReference type="NCBI Taxonomy" id="980116"/>
    <lineage>
        <taxon>Eukaryota</taxon>
        <taxon>Fungi</taxon>
        <taxon>Dikarya</taxon>
        <taxon>Basidiomycota</taxon>
        <taxon>Agaricomycotina</taxon>
        <taxon>Agaricomycetes</taxon>
        <taxon>Agaricomycetidae</taxon>
        <taxon>Agaricales</taxon>
        <taxon>Agaricineae</taxon>
        <taxon>Psathyrellaceae</taxon>
        <taxon>Ephemerocybe</taxon>
    </lineage>
</organism>
<sequence>MYSGRLMGGFWSRREKNKYPKWAFFPAQWHAEISGKVTIILESHSVEVGVDAGALSRRQQESSEPTFKGGRKEQRRDPERADGRRTEEKDGLDKGGRTDGPLRTDSRVKVPMSQSYPSGLQLLETYSGLTNFLLQNKKHTNVGSGAPADIPLTIQGEILTMIEVVSRALEQPVQLSFSLEQVAAALAAPLLNKETREELLKRMFAPPESPQQLRDTPTVFVDTAGRAIAWYLPNIFTGRRSVSVMRAAKTVAEYPKSVIRAGSSANWREEGGTFKNPADCYIPPGVVNLAAAWYEQGHGPPTSVPAPSASLSSLNGAGGLDLVRMLAETNALIGSLLSVVNPELYKVQLQVLLELASGRSETSDEELTQEGDTPPSR</sequence>
<comment type="caution">
    <text evidence="2">The sequence shown here is derived from an EMBL/GenBank/DDBJ whole genome shotgun (WGS) entry which is preliminary data.</text>
</comment>
<protein>
    <submittedName>
        <fullName evidence="2">Uncharacterized protein</fullName>
    </submittedName>
</protein>
<gene>
    <name evidence="2" type="ORF">DFP72DRAFT_858660</name>
</gene>
<feature type="region of interest" description="Disordered" evidence="1">
    <location>
        <begin position="358"/>
        <end position="377"/>
    </location>
</feature>
<evidence type="ECO:0000256" key="1">
    <source>
        <dbReference type="SAM" id="MobiDB-lite"/>
    </source>
</evidence>
<dbReference type="OrthoDB" id="3200752at2759"/>
<evidence type="ECO:0000313" key="2">
    <source>
        <dbReference type="EMBL" id="KAF6743573.1"/>
    </source>
</evidence>
<feature type="compositionally biased region" description="Basic and acidic residues" evidence="1">
    <location>
        <begin position="70"/>
        <end position="106"/>
    </location>
</feature>
<feature type="region of interest" description="Disordered" evidence="1">
    <location>
        <begin position="53"/>
        <end position="106"/>
    </location>
</feature>
<accession>A0A8H6HCY3</accession>